<feature type="region of interest" description="Disordered" evidence="1">
    <location>
        <begin position="23"/>
        <end position="63"/>
    </location>
</feature>
<reference evidence="2" key="1">
    <citation type="journal article" date="2015" name="Nature">
        <title>Complex archaea that bridge the gap between prokaryotes and eukaryotes.</title>
        <authorList>
            <person name="Spang A."/>
            <person name="Saw J.H."/>
            <person name="Jorgensen S.L."/>
            <person name="Zaremba-Niedzwiedzka K."/>
            <person name="Martijn J."/>
            <person name="Lind A.E."/>
            <person name="van Eijk R."/>
            <person name="Schleper C."/>
            <person name="Guy L."/>
            <person name="Ettema T.J."/>
        </authorList>
    </citation>
    <scope>NUCLEOTIDE SEQUENCE</scope>
</reference>
<sequence>MAQLSTSKQHILKNLDGVKDIKIRHATPEARRAGDSSKDGSAVDAGYDGSLSDEEARNERYGM</sequence>
<gene>
    <name evidence="2" type="ORF">LCGC14_0868830</name>
</gene>
<name>A0A0F9PQV6_9ZZZZ</name>
<dbReference type="EMBL" id="LAZR01002675">
    <property type="protein sequence ID" value="KKN27002.1"/>
    <property type="molecule type" value="Genomic_DNA"/>
</dbReference>
<organism evidence="2">
    <name type="scientific">marine sediment metagenome</name>
    <dbReference type="NCBI Taxonomy" id="412755"/>
    <lineage>
        <taxon>unclassified sequences</taxon>
        <taxon>metagenomes</taxon>
        <taxon>ecological metagenomes</taxon>
    </lineage>
</organism>
<comment type="caution">
    <text evidence="2">The sequence shown here is derived from an EMBL/GenBank/DDBJ whole genome shotgun (WGS) entry which is preliminary data.</text>
</comment>
<protein>
    <submittedName>
        <fullName evidence="2">Uncharacterized protein</fullName>
    </submittedName>
</protein>
<evidence type="ECO:0000313" key="2">
    <source>
        <dbReference type="EMBL" id="KKN27002.1"/>
    </source>
</evidence>
<dbReference type="AlphaFoldDB" id="A0A0F9PQV6"/>
<accession>A0A0F9PQV6</accession>
<proteinExistence type="predicted"/>
<feature type="compositionally biased region" description="Basic and acidic residues" evidence="1">
    <location>
        <begin position="23"/>
        <end position="38"/>
    </location>
</feature>
<feature type="compositionally biased region" description="Basic and acidic residues" evidence="1">
    <location>
        <begin position="54"/>
        <end position="63"/>
    </location>
</feature>
<evidence type="ECO:0000256" key="1">
    <source>
        <dbReference type="SAM" id="MobiDB-lite"/>
    </source>
</evidence>